<evidence type="ECO:0008006" key="2">
    <source>
        <dbReference type="Google" id="ProtNLM"/>
    </source>
</evidence>
<sequence>MCGKGKREIGVDVGKKKIKCENNDFVLFVSYGSAGPAEQGQVTKSDGIVID</sequence>
<dbReference type="EMBL" id="CP004188">
    <property type="protein sequence ID" value="AHH04441.1"/>
    <property type="molecule type" value="Genomic_DNA"/>
</dbReference>
<reference evidence="1" key="1">
    <citation type="submission" date="2013-02" db="EMBL/GenBank/DDBJ databases">
        <title>Comparative genomics of Borrelia species.</title>
        <authorList>
            <person name="Schwan T.G."/>
            <person name="Raffel S.J."/>
            <person name="Porcella S.F."/>
        </authorList>
    </citation>
    <scope>NUCLEOTIDE SEQUENCE</scope>
    <source>
        <strain evidence="1">YOR</strain>
        <plasmid evidence="1">unnamed</plasmid>
    </source>
</reference>
<dbReference type="RefSeq" id="WP_241763819.1">
    <property type="nucleotide sequence ID" value="NZ_CP004188.1"/>
</dbReference>
<dbReference type="HOGENOM" id="CLU_3096255_0_0_12"/>
<protein>
    <recommendedName>
        <fullName evidence="2">Variable outer membrane protein</fullName>
    </recommendedName>
</protein>
<geneLocation type="plasmid" evidence="1">
    <name>unnamed</name>
</geneLocation>
<accession>W5SH75</accession>
<keyword evidence="1" id="KW-0614">Plasmid</keyword>
<organism evidence="1">
    <name type="scientific">Borrelia nietonii YOR</name>
    <dbReference type="NCBI Taxonomy" id="1293576"/>
    <lineage>
        <taxon>Bacteria</taxon>
        <taxon>Pseudomonadati</taxon>
        <taxon>Spirochaetota</taxon>
        <taxon>Spirochaetia</taxon>
        <taxon>Spirochaetales</taxon>
        <taxon>Borreliaceae</taxon>
        <taxon>Borrelia</taxon>
        <taxon>Borrelia nietonii</taxon>
    </lineage>
</organism>
<gene>
    <name evidence="1" type="ORF">BHY_1491</name>
</gene>
<proteinExistence type="predicted"/>
<evidence type="ECO:0000313" key="1">
    <source>
        <dbReference type="EMBL" id="AHH04441.1"/>
    </source>
</evidence>
<dbReference type="AlphaFoldDB" id="W5SH75"/>
<name>W5SH75_9SPIR</name>